<keyword evidence="6" id="KW-0498">Mitosis</keyword>
<dbReference type="Gene3D" id="1.20.5.110">
    <property type="match status" value="1"/>
</dbReference>
<comment type="similarity">
    <text evidence="3">Belongs to the SMC family. SMC1 subfamily.</text>
</comment>
<evidence type="ECO:0000256" key="2">
    <source>
        <dbReference type="ARBA" id="ARBA00004286"/>
    </source>
</evidence>
<organism evidence="14 15">
    <name type="scientific">Entomortierella chlamydospora</name>
    <dbReference type="NCBI Taxonomy" id="101097"/>
    <lineage>
        <taxon>Eukaryota</taxon>
        <taxon>Fungi</taxon>
        <taxon>Fungi incertae sedis</taxon>
        <taxon>Mucoromycota</taxon>
        <taxon>Mortierellomycotina</taxon>
        <taxon>Mortierellomycetes</taxon>
        <taxon>Mortierellales</taxon>
        <taxon>Mortierellaceae</taxon>
        <taxon>Entomortierella</taxon>
    </lineage>
</organism>
<evidence type="ECO:0000313" key="15">
    <source>
        <dbReference type="Proteomes" id="UP000703661"/>
    </source>
</evidence>
<dbReference type="GO" id="GO:0005634">
    <property type="term" value="C:nucleus"/>
    <property type="evidence" value="ECO:0007669"/>
    <property type="project" value="UniProtKB-SubCell"/>
</dbReference>
<keyword evidence="15" id="KW-1185">Reference proteome</keyword>
<feature type="coiled-coil region" evidence="11">
    <location>
        <begin position="615"/>
        <end position="723"/>
    </location>
</feature>
<dbReference type="PANTHER" id="PTHR18937:SF12">
    <property type="entry name" value="STRUCTURAL MAINTENANCE OF CHROMOSOMES PROTEIN"/>
    <property type="match status" value="1"/>
</dbReference>
<evidence type="ECO:0000256" key="10">
    <source>
        <dbReference type="PIRNR" id="PIRNR005719"/>
    </source>
</evidence>
<dbReference type="Gene3D" id="3.30.70.1620">
    <property type="match status" value="1"/>
</dbReference>
<feature type="coiled-coil region" evidence="11">
    <location>
        <begin position="480"/>
        <end position="519"/>
    </location>
</feature>
<feature type="domain" description="SMC hinge" evidence="13">
    <location>
        <begin position="741"/>
        <end position="857"/>
    </location>
</feature>
<name>A0A9P6MYY4_9FUNG</name>
<evidence type="ECO:0000313" key="14">
    <source>
        <dbReference type="EMBL" id="KAG0018780.1"/>
    </source>
</evidence>
<proteinExistence type="inferred from homology"/>
<feature type="compositionally biased region" description="Polar residues" evidence="12">
    <location>
        <begin position="288"/>
        <end position="300"/>
    </location>
</feature>
<keyword evidence="5" id="KW-0132">Cell division</keyword>
<keyword evidence="4" id="KW-0158">Chromosome</keyword>
<comment type="caution">
    <text evidence="14">The sequence shown here is derived from an EMBL/GenBank/DDBJ whole genome shotgun (WGS) entry which is preliminary data.</text>
</comment>
<dbReference type="SUPFAM" id="SSF52540">
    <property type="entry name" value="P-loop containing nucleoside triphosphate hydrolases"/>
    <property type="match status" value="1"/>
</dbReference>
<feature type="coiled-coil region" evidence="11">
    <location>
        <begin position="1310"/>
        <end position="1337"/>
    </location>
</feature>
<keyword evidence="8 10" id="KW-0539">Nucleus</keyword>
<dbReference type="InterPro" id="IPR010935">
    <property type="entry name" value="SMC_hinge"/>
</dbReference>
<dbReference type="PIRSF" id="PIRSF005719">
    <property type="entry name" value="SMC"/>
    <property type="match status" value="1"/>
</dbReference>
<accession>A0A9P6MYY4</accession>
<reference evidence="14" key="1">
    <citation type="journal article" date="2020" name="Fungal Divers.">
        <title>Resolving the Mortierellaceae phylogeny through synthesis of multi-gene phylogenetics and phylogenomics.</title>
        <authorList>
            <person name="Vandepol N."/>
            <person name="Liber J."/>
            <person name="Desiro A."/>
            <person name="Na H."/>
            <person name="Kennedy M."/>
            <person name="Barry K."/>
            <person name="Grigoriev I.V."/>
            <person name="Miller A.N."/>
            <person name="O'Donnell K."/>
            <person name="Stajich J.E."/>
            <person name="Bonito G."/>
        </authorList>
    </citation>
    <scope>NUCLEOTIDE SEQUENCE</scope>
    <source>
        <strain evidence="14">NRRL 2769</strain>
    </source>
</reference>
<feature type="coiled-coil region" evidence="11">
    <location>
        <begin position="1083"/>
        <end position="1152"/>
    </location>
</feature>
<dbReference type="GO" id="GO:0008278">
    <property type="term" value="C:cohesin complex"/>
    <property type="evidence" value="ECO:0007669"/>
    <property type="project" value="InterPro"/>
</dbReference>
<dbReference type="Proteomes" id="UP000703661">
    <property type="component" value="Unassembled WGS sequence"/>
</dbReference>
<dbReference type="CDD" id="cd03275">
    <property type="entry name" value="ABC_SMC1_euk"/>
    <property type="match status" value="2"/>
</dbReference>
<evidence type="ECO:0000256" key="6">
    <source>
        <dbReference type="ARBA" id="ARBA00022776"/>
    </source>
</evidence>
<dbReference type="InterPro" id="IPR027417">
    <property type="entry name" value="P-loop_NTPase"/>
</dbReference>
<evidence type="ECO:0000256" key="7">
    <source>
        <dbReference type="ARBA" id="ARBA00023054"/>
    </source>
</evidence>
<dbReference type="InterPro" id="IPR003395">
    <property type="entry name" value="RecF/RecN/SMC_N"/>
</dbReference>
<dbReference type="Pfam" id="PF02463">
    <property type="entry name" value="SMC_N"/>
    <property type="match status" value="1"/>
</dbReference>
<dbReference type="InterPro" id="IPR028468">
    <property type="entry name" value="Smc1_ABC"/>
</dbReference>
<dbReference type="EMBL" id="JAAAID010000335">
    <property type="protein sequence ID" value="KAG0018780.1"/>
    <property type="molecule type" value="Genomic_DNA"/>
</dbReference>
<dbReference type="InterPro" id="IPR024704">
    <property type="entry name" value="SMC"/>
</dbReference>
<dbReference type="PANTHER" id="PTHR18937">
    <property type="entry name" value="STRUCTURAL MAINTENANCE OF CHROMOSOMES SMC FAMILY MEMBER"/>
    <property type="match status" value="1"/>
</dbReference>
<dbReference type="Gene3D" id="1.20.1060.20">
    <property type="match status" value="1"/>
</dbReference>
<comment type="subcellular location">
    <subcellularLocation>
        <location evidence="2">Chromosome</location>
    </subcellularLocation>
    <subcellularLocation>
        <location evidence="1 10">Nucleus</location>
    </subcellularLocation>
</comment>
<dbReference type="GO" id="GO:0003677">
    <property type="term" value="F:DNA binding"/>
    <property type="evidence" value="ECO:0007669"/>
    <property type="project" value="TreeGrafter"/>
</dbReference>
<evidence type="ECO:0000256" key="12">
    <source>
        <dbReference type="SAM" id="MobiDB-lite"/>
    </source>
</evidence>
<evidence type="ECO:0000256" key="3">
    <source>
        <dbReference type="ARBA" id="ARBA00005597"/>
    </source>
</evidence>
<feature type="region of interest" description="Disordered" evidence="12">
    <location>
        <begin position="1261"/>
        <end position="1280"/>
    </location>
</feature>
<dbReference type="Pfam" id="PF06470">
    <property type="entry name" value="SMC_hinge"/>
    <property type="match status" value="1"/>
</dbReference>
<dbReference type="GO" id="GO:0005524">
    <property type="term" value="F:ATP binding"/>
    <property type="evidence" value="ECO:0007669"/>
    <property type="project" value="InterPro"/>
</dbReference>
<evidence type="ECO:0000256" key="9">
    <source>
        <dbReference type="ARBA" id="ARBA00023306"/>
    </source>
</evidence>
<dbReference type="GO" id="GO:0016887">
    <property type="term" value="F:ATP hydrolysis activity"/>
    <property type="evidence" value="ECO:0007669"/>
    <property type="project" value="InterPro"/>
</dbReference>
<dbReference type="SUPFAM" id="SSF75553">
    <property type="entry name" value="Smc hinge domain"/>
    <property type="match status" value="1"/>
</dbReference>
<dbReference type="SMART" id="SM00968">
    <property type="entry name" value="SMC_hinge"/>
    <property type="match status" value="1"/>
</dbReference>
<evidence type="ECO:0000256" key="1">
    <source>
        <dbReference type="ARBA" id="ARBA00004123"/>
    </source>
</evidence>
<evidence type="ECO:0000259" key="13">
    <source>
        <dbReference type="SMART" id="SM00968"/>
    </source>
</evidence>
<feature type="region of interest" description="Disordered" evidence="12">
    <location>
        <begin position="1189"/>
        <end position="1210"/>
    </location>
</feature>
<feature type="region of interest" description="Disordered" evidence="12">
    <location>
        <begin position="278"/>
        <end position="308"/>
    </location>
</feature>
<evidence type="ECO:0000256" key="5">
    <source>
        <dbReference type="ARBA" id="ARBA00022618"/>
    </source>
</evidence>
<evidence type="ECO:0000256" key="8">
    <source>
        <dbReference type="ARBA" id="ARBA00023242"/>
    </source>
</evidence>
<sequence>MFNKTWNIHKTTPFYNFNPLQYNTYETELLAFIVANARNMSSSTLVQQTQSGASTFIAANRHFPGQIDGSGRSLMETLDDLGDITGIKFQSLDLYDARVEDDGESGSQFSLMISITVKPKDERRARPIELHYAFPEGVSGLKSISVSLPTDEARQLLVSREAGSDSGFLDGVETHCTDSMRIDFDRLNLTRAGCSSWYLASEGKVKLPGTMGRLHRIELENFKSYKGHQTIGPFNDFTCVIGPNGAGKSNLMDAISFVLGVKSAQLRSTQLRELIYRDRADDSEETQRNGVSGSSRQGTGNDADPRKTSVMAVYLKDDGSEVRFTRSVNMAGVSEYKINGKVMLYSDYDKALQEINILVKARNFLVFQGDVEAIASQSPKDLTKLIEQISGSLELKQEYDRLQQEQERAVENSTFNFHRKKGINAEIKQYQEQKAEAERFETLQEEKANLLISYLVWKLFHIERNITSAEKVIVTKDETLRATHKELDALEEALKSAKKEQATVQRESYRKERSIAKREAALSGLHPEALSLDEKIAHVTKKIKSIKTNGAAVKEIYTTQHQRVTRQQAELAQMEKAAAIFEEEARVQEEARGVTLSQEDLSLYSSKKEEVALRTVAQTQQLGQLRRNIKAAREENSRMKESVTELELKKGRLVDQETSLIDHQRKVESHIAQVLQDQSRAQQELSNLNNERLRIEKTELELNEKLTNTLNQLMEAKLDQRESEKEQRFKETLSSLKRIFPGVYGRVTDLCKPTQRKYDAAISVILGRHLDAIVVDREKTAIDCIQLLREQRSGHATFLPLDTLVVKPINDRLRSLAKGARLAIDVVQYDEALERAIQYVCGNALVCDTMDVAKHVCYELGQQVKAVALDGTIFHKSGLITGGQSGIGSGARRWEERVVEDLKKRRDAMLAQLNELSKTKKRGMPEETLKSELAGIESKLAFSREDLNATRRKLNGVREEIKLIETELLEKLPKAEQSSRELALHEREISRIEATVHQIEDEIFASLCQKVGVSNIREYEEQKLKRSQQLSEKRSKFETILSKLRNQLLFDTTQLNETKERLSRLETMMVSETTALDDYEGQRDVIQSKQSDIQKEIETLKQELEAAQTAFQTRSDQVNALKKQVARVNKQVDALMKDISAKESLVEKLDSERSSIFRRCKLEQIDLPMDKGSLNDVSLDDVEGYRQSISSENSMDIDTEGGIPIRSSQGRRSQEWKITVNFSDLDEEHRQELPSSNLTLSSVTAQGSGAAGLDLNRLSLSQSQTGSQPGLAGSTSQTDQTEMNTMEKMENDYLDRLRSLSDEIERLAPNMKAIERLDGVEARLKQTDKEFNAARKSARVIKEAFAAVKQERFDRFNRAFQHISEKIDEIYKSLTQSTAFPMGGTAYLSLEDTEEPYLDGIRYHAMPPLKRFRDMDQLSGGEKTMAALALLFAIHSFRPSPFFVLDEVDAALDNMNVARIGHYLQEHASNSLQFMVISLKSSLYERGQGLVGIYRDQDVNSSKTLTLALDQFED</sequence>
<keyword evidence="9" id="KW-0131">Cell cycle</keyword>
<dbReference type="GO" id="GO:0007062">
    <property type="term" value="P:sister chromatid cohesion"/>
    <property type="evidence" value="ECO:0007669"/>
    <property type="project" value="InterPro"/>
</dbReference>
<dbReference type="GO" id="GO:0051301">
    <property type="term" value="P:cell division"/>
    <property type="evidence" value="ECO:0007669"/>
    <property type="project" value="UniProtKB-KW"/>
</dbReference>
<protein>
    <recommendedName>
        <fullName evidence="10">Structural maintenance of chromosomes protein</fullName>
    </recommendedName>
</protein>
<feature type="coiled-coil region" evidence="11">
    <location>
        <begin position="899"/>
        <end position="1002"/>
    </location>
</feature>
<gene>
    <name evidence="14" type="primary">SMC1</name>
    <name evidence="14" type="ORF">BGZ80_006755</name>
</gene>
<evidence type="ECO:0000256" key="11">
    <source>
        <dbReference type="SAM" id="Coils"/>
    </source>
</evidence>
<feature type="coiled-coil region" evidence="11">
    <location>
        <begin position="564"/>
        <end position="591"/>
    </location>
</feature>
<keyword evidence="7 11" id="KW-0175">Coiled coil</keyword>
<evidence type="ECO:0000256" key="4">
    <source>
        <dbReference type="ARBA" id="ARBA00022454"/>
    </source>
</evidence>
<dbReference type="InterPro" id="IPR036277">
    <property type="entry name" value="SMC_hinge_sf"/>
</dbReference>
<dbReference type="Gene3D" id="3.40.50.300">
    <property type="entry name" value="P-loop containing nucleotide triphosphate hydrolases"/>
    <property type="match status" value="2"/>
</dbReference>
<feature type="coiled-coil region" evidence="11">
    <location>
        <begin position="392"/>
        <end position="443"/>
    </location>
</feature>